<keyword evidence="3" id="KW-1185">Reference proteome</keyword>
<evidence type="ECO:0000313" key="3">
    <source>
        <dbReference type="Proteomes" id="UP000248349"/>
    </source>
</evidence>
<organism evidence="2 3">
    <name type="scientific">Aspergillus saccharolyticus JOP 1030-1</name>
    <dbReference type="NCBI Taxonomy" id="1450539"/>
    <lineage>
        <taxon>Eukaryota</taxon>
        <taxon>Fungi</taxon>
        <taxon>Dikarya</taxon>
        <taxon>Ascomycota</taxon>
        <taxon>Pezizomycotina</taxon>
        <taxon>Eurotiomycetes</taxon>
        <taxon>Eurotiomycetidae</taxon>
        <taxon>Eurotiales</taxon>
        <taxon>Aspergillaceae</taxon>
        <taxon>Aspergillus</taxon>
        <taxon>Aspergillus subgen. Circumdati</taxon>
    </lineage>
</organism>
<protein>
    <submittedName>
        <fullName evidence="2">Uncharacterized protein</fullName>
    </submittedName>
</protein>
<dbReference type="AlphaFoldDB" id="A0A318YZ83"/>
<evidence type="ECO:0000313" key="2">
    <source>
        <dbReference type="EMBL" id="PYH40285.1"/>
    </source>
</evidence>
<dbReference type="EMBL" id="KZ821291">
    <property type="protein sequence ID" value="PYH40285.1"/>
    <property type="molecule type" value="Genomic_DNA"/>
</dbReference>
<evidence type="ECO:0000256" key="1">
    <source>
        <dbReference type="SAM" id="MobiDB-lite"/>
    </source>
</evidence>
<proteinExistence type="predicted"/>
<dbReference type="Proteomes" id="UP000248349">
    <property type="component" value="Unassembled WGS sequence"/>
</dbReference>
<feature type="region of interest" description="Disordered" evidence="1">
    <location>
        <begin position="109"/>
        <end position="129"/>
    </location>
</feature>
<dbReference type="RefSeq" id="XP_025426267.1">
    <property type="nucleotide sequence ID" value="XM_025571168.1"/>
</dbReference>
<sequence length="129" mass="14678">MEFSYKHNKSKAGPDHTTWREIVVSDRVRRPIYRTDSDILWSCGRGKFHTPGRRAAGVGEKRAVWPSSAPFFHFPFHLPLLNHFPFAGLLVGPNAFCMFWSVVVGDDDDDDDDDDGDDNDDDDTIGFFN</sequence>
<dbReference type="GeneID" id="37072396"/>
<accession>A0A318YZ83</accession>
<name>A0A318YZ83_9EURO</name>
<reference evidence="2 3" key="1">
    <citation type="submission" date="2016-12" db="EMBL/GenBank/DDBJ databases">
        <title>The genomes of Aspergillus section Nigri reveals drivers in fungal speciation.</title>
        <authorList>
            <consortium name="DOE Joint Genome Institute"/>
            <person name="Vesth T.C."/>
            <person name="Nybo J."/>
            <person name="Theobald S."/>
            <person name="Brandl J."/>
            <person name="Frisvad J.C."/>
            <person name="Nielsen K.F."/>
            <person name="Lyhne E.K."/>
            <person name="Kogle M.E."/>
            <person name="Kuo A."/>
            <person name="Riley R."/>
            <person name="Clum A."/>
            <person name="Nolan M."/>
            <person name="Lipzen A."/>
            <person name="Salamov A."/>
            <person name="Henrissat B."/>
            <person name="Wiebenga A."/>
            <person name="De Vries R.P."/>
            <person name="Grigoriev I.V."/>
            <person name="Mortensen U.H."/>
            <person name="Andersen M.R."/>
            <person name="Baker S.E."/>
        </authorList>
    </citation>
    <scope>NUCLEOTIDE SEQUENCE [LARGE SCALE GENOMIC DNA]</scope>
    <source>
        <strain evidence="2 3">JOP 1030-1</strain>
    </source>
</reference>
<gene>
    <name evidence="2" type="ORF">BP01DRAFT_224648</name>
</gene>